<dbReference type="PROSITE" id="PS51257">
    <property type="entry name" value="PROKAR_LIPOPROTEIN"/>
    <property type="match status" value="1"/>
</dbReference>
<evidence type="ECO:0000256" key="1">
    <source>
        <dbReference type="SAM" id="SignalP"/>
    </source>
</evidence>
<feature type="signal peptide" evidence="1">
    <location>
        <begin position="1"/>
        <end position="17"/>
    </location>
</feature>
<dbReference type="Gene3D" id="3.10.100.10">
    <property type="entry name" value="Mannose-Binding Protein A, subunit A"/>
    <property type="match status" value="1"/>
</dbReference>
<dbReference type="InterPro" id="IPR016187">
    <property type="entry name" value="CTDL_fold"/>
</dbReference>
<gene>
    <name evidence="3" type="ORF">CUNI_LOCUS1102</name>
</gene>
<dbReference type="InterPro" id="IPR016186">
    <property type="entry name" value="C-type_lectin-like/link_sf"/>
</dbReference>
<comment type="caution">
    <text evidence="3">The sequence shown here is derived from an EMBL/GenBank/DDBJ whole genome shotgun (WGS) entry which is preliminary data.</text>
</comment>
<feature type="non-terminal residue" evidence="3">
    <location>
        <position position="1"/>
    </location>
</feature>
<keyword evidence="1" id="KW-0732">Signal</keyword>
<dbReference type="PROSITE" id="PS50041">
    <property type="entry name" value="C_TYPE_LECTIN_2"/>
    <property type="match status" value="1"/>
</dbReference>
<dbReference type="SMART" id="SM00034">
    <property type="entry name" value="CLECT"/>
    <property type="match status" value="1"/>
</dbReference>
<keyword evidence="4" id="KW-1185">Reference proteome</keyword>
<feature type="chain" id="PRO_5035834355" description="C-type lectin domain-containing protein" evidence="1">
    <location>
        <begin position="18"/>
        <end position="111"/>
    </location>
</feature>
<protein>
    <recommendedName>
        <fullName evidence="2">C-type lectin domain-containing protein</fullName>
    </recommendedName>
</protein>
<dbReference type="InterPro" id="IPR050111">
    <property type="entry name" value="C-type_lectin/snaclec_domain"/>
</dbReference>
<sequence>MLRLLLVLVLTATSVLAGCGQGWPQFEDFCFIFSEASASWQDALAVCNTYGGRLVNDDSSEKHEWIVEQLRAQKMTKAWIGGSKSSSGVWQWVPGEEPLSFTNWAPGEPNY</sequence>
<dbReference type="EMBL" id="CAJHNH020000128">
    <property type="protein sequence ID" value="CAG5115544.1"/>
    <property type="molecule type" value="Genomic_DNA"/>
</dbReference>
<name>A0A8S3YG75_9EUPU</name>
<dbReference type="PANTHER" id="PTHR22803">
    <property type="entry name" value="MANNOSE, PHOSPHOLIPASE, LECTIN RECEPTOR RELATED"/>
    <property type="match status" value="1"/>
</dbReference>
<evidence type="ECO:0000259" key="2">
    <source>
        <dbReference type="PROSITE" id="PS50041"/>
    </source>
</evidence>
<dbReference type="Proteomes" id="UP000678393">
    <property type="component" value="Unassembled WGS sequence"/>
</dbReference>
<evidence type="ECO:0000313" key="4">
    <source>
        <dbReference type="Proteomes" id="UP000678393"/>
    </source>
</evidence>
<dbReference type="CDD" id="cd00037">
    <property type="entry name" value="CLECT"/>
    <property type="match status" value="1"/>
</dbReference>
<dbReference type="AlphaFoldDB" id="A0A8S3YG75"/>
<organism evidence="3 4">
    <name type="scientific">Candidula unifasciata</name>
    <dbReference type="NCBI Taxonomy" id="100452"/>
    <lineage>
        <taxon>Eukaryota</taxon>
        <taxon>Metazoa</taxon>
        <taxon>Spiralia</taxon>
        <taxon>Lophotrochozoa</taxon>
        <taxon>Mollusca</taxon>
        <taxon>Gastropoda</taxon>
        <taxon>Heterobranchia</taxon>
        <taxon>Euthyneura</taxon>
        <taxon>Panpulmonata</taxon>
        <taxon>Eupulmonata</taxon>
        <taxon>Stylommatophora</taxon>
        <taxon>Helicina</taxon>
        <taxon>Helicoidea</taxon>
        <taxon>Geomitridae</taxon>
        <taxon>Candidula</taxon>
    </lineage>
</organism>
<reference evidence="3" key="1">
    <citation type="submission" date="2021-04" db="EMBL/GenBank/DDBJ databases">
        <authorList>
            <consortium name="Molecular Ecology Group"/>
        </authorList>
    </citation>
    <scope>NUCLEOTIDE SEQUENCE</scope>
</reference>
<dbReference type="Pfam" id="PF00059">
    <property type="entry name" value="Lectin_C"/>
    <property type="match status" value="1"/>
</dbReference>
<dbReference type="InterPro" id="IPR001304">
    <property type="entry name" value="C-type_lectin-like"/>
</dbReference>
<dbReference type="OrthoDB" id="6157179at2759"/>
<dbReference type="SUPFAM" id="SSF56436">
    <property type="entry name" value="C-type lectin-like"/>
    <property type="match status" value="1"/>
</dbReference>
<proteinExistence type="predicted"/>
<feature type="domain" description="C-type lectin" evidence="2">
    <location>
        <begin position="26"/>
        <end position="111"/>
    </location>
</feature>
<accession>A0A8S3YG75</accession>
<evidence type="ECO:0000313" key="3">
    <source>
        <dbReference type="EMBL" id="CAG5115544.1"/>
    </source>
</evidence>